<dbReference type="Proteomes" id="UP000467840">
    <property type="component" value="Chromosome 15"/>
</dbReference>
<comment type="similarity">
    <text evidence="2">Belongs to the PC-esterase family. TBL subfamily.</text>
</comment>
<dbReference type="EMBL" id="JAAGAX010000005">
    <property type="protein sequence ID" value="KAF2316146.1"/>
    <property type="molecule type" value="Genomic_DNA"/>
</dbReference>
<dbReference type="GO" id="GO:0016413">
    <property type="term" value="F:O-acetyltransferase activity"/>
    <property type="evidence" value="ECO:0007669"/>
    <property type="project" value="InterPro"/>
</dbReference>
<dbReference type="AlphaFoldDB" id="A0A6A6MV27"/>
<organism evidence="9 10">
    <name type="scientific">Hevea brasiliensis</name>
    <name type="common">Para rubber tree</name>
    <name type="synonym">Siphonia brasiliensis</name>
    <dbReference type="NCBI Taxonomy" id="3981"/>
    <lineage>
        <taxon>Eukaryota</taxon>
        <taxon>Viridiplantae</taxon>
        <taxon>Streptophyta</taxon>
        <taxon>Embryophyta</taxon>
        <taxon>Tracheophyta</taxon>
        <taxon>Spermatophyta</taxon>
        <taxon>Magnoliopsida</taxon>
        <taxon>eudicotyledons</taxon>
        <taxon>Gunneridae</taxon>
        <taxon>Pentapetalae</taxon>
        <taxon>rosids</taxon>
        <taxon>fabids</taxon>
        <taxon>Malpighiales</taxon>
        <taxon>Euphorbiaceae</taxon>
        <taxon>Crotonoideae</taxon>
        <taxon>Micrandreae</taxon>
        <taxon>Hevea</taxon>
    </lineage>
</organism>
<dbReference type="Pfam" id="PF14416">
    <property type="entry name" value="PMR5N"/>
    <property type="match status" value="1"/>
</dbReference>
<evidence type="ECO:0000259" key="7">
    <source>
        <dbReference type="Pfam" id="PF13839"/>
    </source>
</evidence>
<keyword evidence="5" id="KW-1133">Transmembrane helix</keyword>
<evidence type="ECO:0000256" key="4">
    <source>
        <dbReference type="ARBA" id="ARBA00022968"/>
    </source>
</evidence>
<dbReference type="PANTHER" id="PTHR32285">
    <property type="entry name" value="PROTEIN TRICHOME BIREFRINGENCE-LIKE 9-RELATED"/>
    <property type="match status" value="1"/>
</dbReference>
<sequence length="459" mass="53293">MACWTTIQTNELAKSDWVAIRKSPPWAIDSWGLGCFIHEIFSGIKLGKTEELRNTSSIPKSLLQDYQRLLSSMPSRRMNTSKLIENSEKENCDLYKGEWIPDLEGSKYANSSCATIPNSKNCFRNGRKDTDFLNWRWKPEKCDVPRIDPKAFLEIVQGKHWHSSVTQLPGTTWNHSFASCHSYKIFEEIKFIKRQTYSVVSNSIIMQAEVPIDAYKDKDDRNRIWYFPAHQFTLKILWTKFLVVGEERKINDSSSGIFDLYLDKVDDNWTRALHTIDYIIISDGHWFFRPIYLHKGSNVVACIYCNEPNVTDRGVSFAVSMAFRAALGHINHCKKCKGVVTLLRTFSPSHFENGFWNTGGSCNRTSPFSEKEIDYGAREWELRNMQVEEIERANRKRKEGKRFEVLDVTRAMLMRPDGHPGDYWGNKWMKGYNDCVHWCLPGPIDLWSDLLLAVLRRLS</sequence>
<dbReference type="InterPro" id="IPR026057">
    <property type="entry name" value="TBL_C"/>
</dbReference>
<dbReference type="Gene3D" id="1.10.510.10">
    <property type="entry name" value="Transferase(Phosphotransferase) domain 1"/>
    <property type="match status" value="1"/>
</dbReference>
<dbReference type="GO" id="GO:0005794">
    <property type="term" value="C:Golgi apparatus"/>
    <property type="evidence" value="ECO:0007669"/>
    <property type="project" value="TreeGrafter"/>
</dbReference>
<evidence type="ECO:0000256" key="3">
    <source>
        <dbReference type="ARBA" id="ARBA00022692"/>
    </source>
</evidence>
<feature type="domain" description="Trichome birefringence-like C-terminal" evidence="7">
    <location>
        <begin position="210"/>
        <end position="453"/>
    </location>
</feature>
<accession>A0A6A6MV27</accession>
<proteinExistence type="inferred from homology"/>
<dbReference type="InterPro" id="IPR025846">
    <property type="entry name" value="TBL_N"/>
</dbReference>
<dbReference type="Pfam" id="PF13839">
    <property type="entry name" value="PC-Esterase"/>
    <property type="match status" value="1"/>
</dbReference>
<keyword evidence="3" id="KW-0812">Transmembrane</keyword>
<evidence type="ECO:0000259" key="8">
    <source>
        <dbReference type="Pfam" id="PF14416"/>
    </source>
</evidence>
<evidence type="ECO:0000313" key="10">
    <source>
        <dbReference type="Proteomes" id="UP000467840"/>
    </source>
</evidence>
<reference evidence="9 10" key="1">
    <citation type="journal article" date="2020" name="Mol. Plant">
        <title>The Chromosome-Based Rubber Tree Genome Provides New Insights into Spurge Genome Evolution and Rubber Biosynthesis.</title>
        <authorList>
            <person name="Liu J."/>
            <person name="Shi C."/>
            <person name="Shi C.C."/>
            <person name="Li W."/>
            <person name="Zhang Q.J."/>
            <person name="Zhang Y."/>
            <person name="Li K."/>
            <person name="Lu H.F."/>
            <person name="Shi C."/>
            <person name="Zhu S.T."/>
            <person name="Xiao Z.Y."/>
            <person name="Nan H."/>
            <person name="Yue Y."/>
            <person name="Zhu X.G."/>
            <person name="Wu Y."/>
            <person name="Hong X.N."/>
            <person name="Fan G.Y."/>
            <person name="Tong Y."/>
            <person name="Zhang D."/>
            <person name="Mao C.L."/>
            <person name="Liu Y.L."/>
            <person name="Hao S.J."/>
            <person name="Liu W.Q."/>
            <person name="Lv M.Q."/>
            <person name="Zhang H.B."/>
            <person name="Liu Y."/>
            <person name="Hu-Tang G.R."/>
            <person name="Wang J.P."/>
            <person name="Wang J.H."/>
            <person name="Sun Y.H."/>
            <person name="Ni S.B."/>
            <person name="Chen W.B."/>
            <person name="Zhang X.C."/>
            <person name="Jiao Y.N."/>
            <person name="Eichler E.E."/>
            <person name="Li G.H."/>
            <person name="Liu X."/>
            <person name="Gao L.Z."/>
        </authorList>
    </citation>
    <scope>NUCLEOTIDE SEQUENCE [LARGE SCALE GENOMIC DNA]</scope>
    <source>
        <strain evidence="10">cv. GT1</strain>
        <tissue evidence="9">Leaf</tissue>
    </source>
</reference>
<evidence type="ECO:0000256" key="1">
    <source>
        <dbReference type="ARBA" id="ARBA00004167"/>
    </source>
</evidence>
<protein>
    <submittedName>
        <fullName evidence="9">Uncharacterized protein</fullName>
    </submittedName>
</protein>
<evidence type="ECO:0000256" key="2">
    <source>
        <dbReference type="ARBA" id="ARBA00007727"/>
    </source>
</evidence>
<evidence type="ECO:0000256" key="6">
    <source>
        <dbReference type="ARBA" id="ARBA00023136"/>
    </source>
</evidence>
<keyword evidence="6" id="KW-0472">Membrane</keyword>
<dbReference type="GO" id="GO:0016020">
    <property type="term" value="C:membrane"/>
    <property type="evidence" value="ECO:0007669"/>
    <property type="project" value="UniProtKB-SubCell"/>
</dbReference>
<keyword evidence="4" id="KW-0735">Signal-anchor</keyword>
<dbReference type="InterPro" id="IPR029962">
    <property type="entry name" value="TBL"/>
</dbReference>
<comment type="caution">
    <text evidence="9">The sequence shown here is derived from an EMBL/GenBank/DDBJ whole genome shotgun (WGS) entry which is preliminary data.</text>
</comment>
<evidence type="ECO:0000313" key="9">
    <source>
        <dbReference type="EMBL" id="KAF2316146.1"/>
    </source>
</evidence>
<feature type="domain" description="Trichome birefringence-like N-terminal" evidence="8">
    <location>
        <begin position="90"/>
        <end position="143"/>
    </location>
</feature>
<evidence type="ECO:0000256" key="5">
    <source>
        <dbReference type="ARBA" id="ARBA00022989"/>
    </source>
</evidence>
<keyword evidence="10" id="KW-1185">Reference proteome</keyword>
<name>A0A6A6MV27_HEVBR</name>
<dbReference type="PANTHER" id="PTHR32285:SF28">
    <property type="entry name" value="XYLOGLUCAN O-ACETYLTRANSFERASE 2"/>
    <property type="match status" value="1"/>
</dbReference>
<comment type="subcellular location">
    <subcellularLocation>
        <location evidence="1">Membrane</location>
        <topology evidence="1">Single-pass membrane protein</topology>
    </subcellularLocation>
</comment>
<gene>
    <name evidence="9" type="ORF">GH714_041467</name>
</gene>